<keyword evidence="1" id="KW-1133">Transmembrane helix</keyword>
<evidence type="ECO:0000313" key="2">
    <source>
        <dbReference type="EMBL" id="KAH7124095.1"/>
    </source>
</evidence>
<evidence type="ECO:0000313" key="3">
    <source>
        <dbReference type="Proteomes" id="UP000700596"/>
    </source>
</evidence>
<organism evidence="2 3">
    <name type="scientific">Dendryphion nanum</name>
    <dbReference type="NCBI Taxonomy" id="256645"/>
    <lineage>
        <taxon>Eukaryota</taxon>
        <taxon>Fungi</taxon>
        <taxon>Dikarya</taxon>
        <taxon>Ascomycota</taxon>
        <taxon>Pezizomycotina</taxon>
        <taxon>Dothideomycetes</taxon>
        <taxon>Pleosporomycetidae</taxon>
        <taxon>Pleosporales</taxon>
        <taxon>Torulaceae</taxon>
        <taxon>Dendryphion</taxon>
    </lineage>
</organism>
<feature type="transmembrane region" description="Helical" evidence="1">
    <location>
        <begin position="59"/>
        <end position="76"/>
    </location>
</feature>
<accession>A0A9P9DNX0</accession>
<gene>
    <name evidence="2" type="ORF">B0J11DRAFT_330761</name>
</gene>
<keyword evidence="1" id="KW-0472">Membrane</keyword>
<comment type="caution">
    <text evidence="2">The sequence shown here is derived from an EMBL/GenBank/DDBJ whole genome shotgun (WGS) entry which is preliminary data.</text>
</comment>
<name>A0A9P9DNX0_9PLEO</name>
<keyword evidence="1" id="KW-0812">Transmembrane</keyword>
<reference evidence="2" key="1">
    <citation type="journal article" date="2021" name="Nat. Commun.">
        <title>Genetic determinants of endophytism in the Arabidopsis root mycobiome.</title>
        <authorList>
            <person name="Mesny F."/>
            <person name="Miyauchi S."/>
            <person name="Thiergart T."/>
            <person name="Pickel B."/>
            <person name="Atanasova L."/>
            <person name="Karlsson M."/>
            <person name="Huettel B."/>
            <person name="Barry K.W."/>
            <person name="Haridas S."/>
            <person name="Chen C."/>
            <person name="Bauer D."/>
            <person name="Andreopoulos W."/>
            <person name="Pangilinan J."/>
            <person name="LaButti K."/>
            <person name="Riley R."/>
            <person name="Lipzen A."/>
            <person name="Clum A."/>
            <person name="Drula E."/>
            <person name="Henrissat B."/>
            <person name="Kohler A."/>
            <person name="Grigoriev I.V."/>
            <person name="Martin F.M."/>
            <person name="Hacquard S."/>
        </authorList>
    </citation>
    <scope>NUCLEOTIDE SEQUENCE</scope>
    <source>
        <strain evidence="2">MPI-CAGE-CH-0243</strain>
    </source>
</reference>
<dbReference type="Proteomes" id="UP000700596">
    <property type="component" value="Unassembled WGS sequence"/>
</dbReference>
<protein>
    <submittedName>
        <fullName evidence="2">Uncharacterized protein</fullName>
    </submittedName>
</protein>
<evidence type="ECO:0000256" key="1">
    <source>
        <dbReference type="SAM" id="Phobius"/>
    </source>
</evidence>
<dbReference type="EMBL" id="JAGMWT010000008">
    <property type="protein sequence ID" value="KAH7124095.1"/>
    <property type="molecule type" value="Genomic_DNA"/>
</dbReference>
<sequence>MDGKEWEEKGEIESRAVGARGGRCGCGYGYIVSCIVTCLSVCVSPISDIDSVKKPTHSLLAFFLGLLTSVCHVRIFM</sequence>
<proteinExistence type="predicted"/>
<feature type="transmembrane region" description="Helical" evidence="1">
    <location>
        <begin position="28"/>
        <end position="47"/>
    </location>
</feature>
<dbReference type="AlphaFoldDB" id="A0A9P9DNX0"/>
<keyword evidence="3" id="KW-1185">Reference proteome</keyword>